<dbReference type="GeneID" id="76833943"/>
<dbReference type="RefSeq" id="WP_268187040.1">
    <property type="nucleotide sequence ID" value="NZ_CP113361.1"/>
</dbReference>
<protein>
    <submittedName>
        <fullName evidence="2">Uncharacterized protein</fullName>
    </submittedName>
</protein>
<evidence type="ECO:0000313" key="2">
    <source>
        <dbReference type="EMBL" id="WAI01770.1"/>
    </source>
</evidence>
<feature type="compositionally biased region" description="Basic and acidic residues" evidence="1">
    <location>
        <begin position="30"/>
        <end position="41"/>
    </location>
</feature>
<dbReference type="EMBL" id="CP113361">
    <property type="protein sequence ID" value="WAI01770.1"/>
    <property type="molecule type" value="Genomic_DNA"/>
</dbReference>
<accession>A0A9X9S5D3</accession>
<proteinExistence type="predicted"/>
<sequence length="106" mass="11074">MKNIPHEQAPDGPVVPSVCISATAGLPTGDRTERDGMEQKRGMMPSPLRMLAENGIDTTELEAAIENGDLPAIHAFFQKIRPTGAGAGSHHGDVFPGPASPDSSSE</sequence>
<name>A0A9X9S5D3_METOG</name>
<dbReference type="Proteomes" id="UP001163096">
    <property type="component" value="Chromosome"/>
</dbReference>
<gene>
    <name evidence="2" type="ORF">OU421_02535</name>
</gene>
<evidence type="ECO:0000313" key="3">
    <source>
        <dbReference type="Proteomes" id="UP001163096"/>
    </source>
</evidence>
<feature type="region of interest" description="Disordered" evidence="1">
    <location>
        <begin position="21"/>
        <end position="44"/>
    </location>
</feature>
<organism evidence="2 3">
    <name type="scientific">Methanogenium organophilum</name>
    <dbReference type="NCBI Taxonomy" id="2199"/>
    <lineage>
        <taxon>Archaea</taxon>
        <taxon>Methanobacteriati</taxon>
        <taxon>Methanobacteriota</taxon>
        <taxon>Stenosarchaea group</taxon>
        <taxon>Methanomicrobia</taxon>
        <taxon>Methanomicrobiales</taxon>
        <taxon>Methanomicrobiaceae</taxon>
        <taxon>Methanogenium</taxon>
    </lineage>
</organism>
<dbReference type="AlphaFoldDB" id="A0A9X9S5D3"/>
<feature type="region of interest" description="Disordered" evidence="1">
    <location>
        <begin position="82"/>
        <end position="106"/>
    </location>
</feature>
<dbReference type="KEGG" id="mou:OU421_02535"/>
<reference evidence="2" key="1">
    <citation type="submission" date="2022-11" db="EMBL/GenBank/DDBJ databases">
        <title>Complete genome sequence of Methanogenium organophilum DSM 3596.</title>
        <authorList>
            <person name="Chen S.-C."/>
            <person name="Lai S.-J."/>
            <person name="You Y.-T."/>
        </authorList>
    </citation>
    <scope>NUCLEOTIDE SEQUENCE</scope>
    <source>
        <strain evidence="2">DSM 3596</strain>
    </source>
</reference>
<evidence type="ECO:0000256" key="1">
    <source>
        <dbReference type="SAM" id="MobiDB-lite"/>
    </source>
</evidence>
<keyword evidence="3" id="KW-1185">Reference proteome</keyword>